<evidence type="ECO:0000259" key="5">
    <source>
        <dbReference type="PROSITE" id="PS50883"/>
    </source>
</evidence>
<evidence type="ECO:0000256" key="1">
    <source>
        <dbReference type="ARBA" id="ARBA00051114"/>
    </source>
</evidence>
<feature type="domain" description="PAC" evidence="4">
    <location>
        <begin position="297"/>
        <end position="352"/>
    </location>
</feature>
<dbReference type="SMART" id="SM00267">
    <property type="entry name" value="GGDEF"/>
    <property type="match status" value="1"/>
</dbReference>
<dbReference type="GO" id="GO:0071732">
    <property type="term" value="P:cellular response to nitric oxide"/>
    <property type="evidence" value="ECO:0007669"/>
    <property type="project" value="UniProtKB-ARBA"/>
</dbReference>
<dbReference type="SUPFAM" id="SSF141868">
    <property type="entry name" value="EAL domain-like"/>
    <property type="match status" value="1"/>
</dbReference>
<dbReference type="NCBIfam" id="TIGR00254">
    <property type="entry name" value="GGDEF"/>
    <property type="match status" value="1"/>
</dbReference>
<dbReference type="CDD" id="cd01948">
    <property type="entry name" value="EAL"/>
    <property type="match status" value="1"/>
</dbReference>
<dbReference type="InterPro" id="IPR000014">
    <property type="entry name" value="PAS"/>
</dbReference>
<dbReference type="PANTHER" id="PTHR44757">
    <property type="entry name" value="DIGUANYLATE CYCLASE DGCP"/>
    <property type="match status" value="1"/>
</dbReference>
<dbReference type="InterPro" id="IPR029787">
    <property type="entry name" value="Nucleotide_cyclase"/>
</dbReference>
<dbReference type="FunFam" id="3.20.20.450:FF:000001">
    <property type="entry name" value="Cyclic di-GMP phosphodiesterase yahA"/>
    <property type="match status" value="1"/>
</dbReference>
<dbReference type="PROSITE" id="PS50887">
    <property type="entry name" value="GGDEF"/>
    <property type="match status" value="1"/>
</dbReference>
<feature type="coiled-coil region" evidence="2">
    <location>
        <begin position="196"/>
        <end position="233"/>
    </location>
</feature>
<dbReference type="InterPro" id="IPR000700">
    <property type="entry name" value="PAS-assoc_C"/>
</dbReference>
<dbReference type="InterPro" id="IPR013655">
    <property type="entry name" value="PAS_fold_3"/>
</dbReference>
<dbReference type="InterPro" id="IPR052155">
    <property type="entry name" value="Biofilm_reg_signaling"/>
</dbReference>
<dbReference type="Proteomes" id="UP000308430">
    <property type="component" value="Unassembled WGS sequence"/>
</dbReference>
<dbReference type="PROSITE" id="PS50113">
    <property type="entry name" value="PAC"/>
    <property type="match status" value="1"/>
</dbReference>
<dbReference type="Pfam" id="PF00563">
    <property type="entry name" value="EAL"/>
    <property type="match status" value="1"/>
</dbReference>
<dbReference type="SMART" id="SM00052">
    <property type="entry name" value="EAL"/>
    <property type="match status" value="1"/>
</dbReference>
<dbReference type="Pfam" id="PF00990">
    <property type="entry name" value="GGDEF"/>
    <property type="match status" value="1"/>
</dbReference>
<evidence type="ECO:0000259" key="4">
    <source>
        <dbReference type="PROSITE" id="PS50113"/>
    </source>
</evidence>
<dbReference type="GO" id="GO:0071111">
    <property type="term" value="F:cyclic-guanylate-specific phosphodiesterase activity"/>
    <property type="evidence" value="ECO:0007669"/>
    <property type="project" value="UniProtKB-EC"/>
</dbReference>
<reference evidence="7 8" key="1">
    <citation type="submission" date="2019-04" db="EMBL/GenBank/DDBJ databases">
        <title>Azoarcus nasutitermitis sp. nov. isolated from termite nest.</title>
        <authorList>
            <person name="Lin S.-Y."/>
            <person name="Hameed A."/>
            <person name="Hsu Y.-H."/>
            <person name="Young C.-C."/>
        </authorList>
    </citation>
    <scope>NUCLEOTIDE SEQUENCE [LARGE SCALE GENOMIC DNA]</scope>
    <source>
        <strain evidence="7 8">CC-YHH838</strain>
    </source>
</reference>
<dbReference type="InterPro" id="IPR035919">
    <property type="entry name" value="EAL_sf"/>
</dbReference>
<dbReference type="PROSITE" id="PS50112">
    <property type="entry name" value="PAS"/>
    <property type="match status" value="1"/>
</dbReference>
<comment type="catalytic activity">
    <reaction evidence="1">
        <text>3',3'-c-di-GMP + H2O = 5'-phosphoguanylyl(3'-&gt;5')guanosine + H(+)</text>
        <dbReference type="Rhea" id="RHEA:24902"/>
        <dbReference type="ChEBI" id="CHEBI:15377"/>
        <dbReference type="ChEBI" id="CHEBI:15378"/>
        <dbReference type="ChEBI" id="CHEBI:58754"/>
        <dbReference type="ChEBI" id="CHEBI:58805"/>
        <dbReference type="EC" id="3.1.4.52"/>
    </reaction>
    <physiologicalReaction direction="left-to-right" evidence="1">
        <dbReference type="Rhea" id="RHEA:24903"/>
    </physiologicalReaction>
</comment>
<dbReference type="EMBL" id="SSOC01000002">
    <property type="protein sequence ID" value="THF66327.1"/>
    <property type="molecule type" value="Genomic_DNA"/>
</dbReference>
<feature type="domain" description="PAS" evidence="3">
    <location>
        <begin position="223"/>
        <end position="299"/>
    </location>
</feature>
<dbReference type="Gene3D" id="3.30.450.20">
    <property type="entry name" value="PAS domain"/>
    <property type="match status" value="1"/>
</dbReference>
<name>A0A4S4B5S8_9RHOO</name>
<dbReference type="InterPro" id="IPR001633">
    <property type="entry name" value="EAL_dom"/>
</dbReference>
<feature type="domain" description="GGDEF" evidence="6">
    <location>
        <begin position="384"/>
        <end position="522"/>
    </location>
</feature>
<dbReference type="Gene3D" id="3.30.70.270">
    <property type="match status" value="1"/>
</dbReference>
<accession>A0A4S4B5S8</accession>
<dbReference type="Pfam" id="PF08447">
    <property type="entry name" value="PAS_3"/>
    <property type="match status" value="1"/>
</dbReference>
<sequence length="783" mass="86879">MSMATRLWRRRFKLLTGLVLVLVAASVVHLWTKVSRIENALPLDALHKERSFAVLLEEVGRLETELRLGALEIDAARRERLAFALDLLILRQRDNRDLYAGLQLPGVAELHRDLGAALAGVDETLRDPQPDAASLAAWAERFGALRERLRALNGRVFEASIGQAVTQRADLDRLRNTVSAMIVMLGGLGMALGVLLVRQQRNIRELEKRDLALQAAEVAQRELRERLERITDNMPGVIFQYREWPDGHSCFPYASQGLRELFGVSPEAAAADGGVIFSAMHPEDRPRVIELLRESARDMQPRQVEYRVILDGVESWLSSHGTPRREADGSLLWHGYTHDVTRRRLAEDEIKHLAFYDSLTGLPNRRLLMDRLRHALALCARTGAQGALLFIDLDNFKTLNDTRGHDCGDTLLRLVADRLRQSVRLDDTVARLGGDEFVIMLEGLGARPEEAATQAEQIGEKILALLNLPYMVDGQEYHGTPSIGVALFGDRETRVEDLLKRADLAMYQAKGAGRNTLRFFDPAMQTLVAANSALEAEMRQGLRQGEFILHYQPQFDAGGALIGMEALVRWQHPQRGLVPPGEFIALAESTGLILPLGQWVLETACAELAACKPVCGRPLGVAVNVSARQFRHPDFVEAVLGVIERSGIEAAQLKIELTESLLLEDVEETVERIGRLKAHGVGFSLDDFGTGYSSLSYLKRLPLDQIKIDRSFVRDVLSDANDAAIARTVIALGQTLGLHVIAEGVETEAQRDFLIEHGCDAFQGYLFGRPAPIGELRCLGTLH</sequence>
<dbReference type="SUPFAM" id="SSF55785">
    <property type="entry name" value="PYP-like sensor domain (PAS domain)"/>
    <property type="match status" value="1"/>
</dbReference>
<keyword evidence="8" id="KW-1185">Reference proteome</keyword>
<dbReference type="FunFam" id="3.30.70.270:FF:000001">
    <property type="entry name" value="Diguanylate cyclase domain protein"/>
    <property type="match status" value="1"/>
</dbReference>
<protein>
    <submittedName>
        <fullName evidence="7">EAL domain-containing protein</fullName>
    </submittedName>
</protein>
<dbReference type="CDD" id="cd01949">
    <property type="entry name" value="GGDEF"/>
    <property type="match status" value="1"/>
</dbReference>
<dbReference type="CDD" id="cd00130">
    <property type="entry name" value="PAS"/>
    <property type="match status" value="1"/>
</dbReference>
<comment type="caution">
    <text evidence="7">The sequence shown here is derived from an EMBL/GenBank/DDBJ whole genome shotgun (WGS) entry which is preliminary data.</text>
</comment>
<dbReference type="PANTHER" id="PTHR44757:SF2">
    <property type="entry name" value="BIOFILM ARCHITECTURE MAINTENANCE PROTEIN MBAA"/>
    <property type="match status" value="1"/>
</dbReference>
<dbReference type="OrthoDB" id="9813903at2"/>
<evidence type="ECO:0000259" key="6">
    <source>
        <dbReference type="PROSITE" id="PS50887"/>
    </source>
</evidence>
<dbReference type="RefSeq" id="WP_136347276.1">
    <property type="nucleotide sequence ID" value="NZ_SSOC01000002.1"/>
</dbReference>
<keyword evidence="2" id="KW-0175">Coiled coil</keyword>
<dbReference type="PROSITE" id="PS50883">
    <property type="entry name" value="EAL"/>
    <property type="match status" value="1"/>
</dbReference>
<feature type="domain" description="EAL" evidence="5">
    <location>
        <begin position="531"/>
        <end position="783"/>
    </location>
</feature>
<proteinExistence type="predicted"/>
<evidence type="ECO:0000259" key="3">
    <source>
        <dbReference type="PROSITE" id="PS50112"/>
    </source>
</evidence>
<dbReference type="AlphaFoldDB" id="A0A4S4B5S8"/>
<evidence type="ECO:0000313" key="8">
    <source>
        <dbReference type="Proteomes" id="UP000308430"/>
    </source>
</evidence>
<dbReference type="InterPro" id="IPR043128">
    <property type="entry name" value="Rev_trsase/Diguanyl_cyclase"/>
</dbReference>
<evidence type="ECO:0000256" key="2">
    <source>
        <dbReference type="SAM" id="Coils"/>
    </source>
</evidence>
<dbReference type="SUPFAM" id="SSF55073">
    <property type="entry name" value="Nucleotide cyclase"/>
    <property type="match status" value="1"/>
</dbReference>
<dbReference type="InterPro" id="IPR035965">
    <property type="entry name" value="PAS-like_dom_sf"/>
</dbReference>
<dbReference type="Gene3D" id="3.20.20.450">
    <property type="entry name" value="EAL domain"/>
    <property type="match status" value="1"/>
</dbReference>
<dbReference type="InterPro" id="IPR000160">
    <property type="entry name" value="GGDEF_dom"/>
</dbReference>
<gene>
    <name evidence="7" type="ORF">E6C76_05650</name>
</gene>
<organism evidence="7 8">
    <name type="scientific">Pseudothauera nasutitermitis</name>
    <dbReference type="NCBI Taxonomy" id="2565930"/>
    <lineage>
        <taxon>Bacteria</taxon>
        <taxon>Pseudomonadati</taxon>
        <taxon>Pseudomonadota</taxon>
        <taxon>Betaproteobacteria</taxon>
        <taxon>Rhodocyclales</taxon>
        <taxon>Zoogloeaceae</taxon>
        <taxon>Pseudothauera</taxon>
    </lineage>
</organism>
<dbReference type="NCBIfam" id="TIGR00229">
    <property type="entry name" value="sensory_box"/>
    <property type="match status" value="1"/>
</dbReference>
<evidence type="ECO:0000313" key="7">
    <source>
        <dbReference type="EMBL" id="THF66327.1"/>
    </source>
</evidence>